<feature type="coiled-coil region" evidence="1">
    <location>
        <begin position="316"/>
        <end position="357"/>
    </location>
</feature>
<dbReference type="Pfam" id="PF02195">
    <property type="entry name" value="ParB_N"/>
    <property type="match status" value="1"/>
</dbReference>
<feature type="compositionally biased region" description="Acidic residues" evidence="2">
    <location>
        <begin position="422"/>
        <end position="435"/>
    </location>
</feature>
<feature type="compositionally biased region" description="Basic and acidic residues" evidence="2">
    <location>
        <begin position="385"/>
        <end position="404"/>
    </location>
</feature>
<feature type="region of interest" description="Disordered" evidence="2">
    <location>
        <begin position="385"/>
        <end position="444"/>
    </location>
</feature>
<dbReference type="Proteomes" id="UP001549291">
    <property type="component" value="Unassembled WGS sequence"/>
</dbReference>
<dbReference type="PANTHER" id="PTHR33375:SF7">
    <property type="entry name" value="CHROMOSOME 2-PARTITIONING PROTEIN PARB-RELATED"/>
    <property type="match status" value="1"/>
</dbReference>
<dbReference type="SUPFAM" id="SSF110849">
    <property type="entry name" value="ParB/Sulfiredoxin"/>
    <property type="match status" value="1"/>
</dbReference>
<evidence type="ECO:0000256" key="1">
    <source>
        <dbReference type="SAM" id="Coils"/>
    </source>
</evidence>
<dbReference type="Gene3D" id="3.90.1530.30">
    <property type="match status" value="1"/>
</dbReference>
<keyword evidence="5" id="KW-1185">Reference proteome</keyword>
<reference evidence="4 5" key="1">
    <citation type="submission" date="2024-06" db="EMBL/GenBank/DDBJ databases">
        <title>Genomic Encyclopedia of Type Strains, Phase V (KMG-V): Genome sequencing to study the core and pangenomes of soil and plant-associated prokaryotes.</title>
        <authorList>
            <person name="Whitman W."/>
        </authorList>
    </citation>
    <scope>NUCLEOTIDE SEQUENCE [LARGE SCALE GENOMIC DNA]</scope>
    <source>
        <strain evidence="4 5">USDA 160</strain>
    </source>
</reference>
<comment type="caution">
    <text evidence="4">The sequence shown here is derived from an EMBL/GenBank/DDBJ whole genome shotgun (WGS) entry which is preliminary data.</text>
</comment>
<dbReference type="InterPro" id="IPR050336">
    <property type="entry name" value="Chromosome_partition/occlusion"/>
</dbReference>
<evidence type="ECO:0000256" key="2">
    <source>
        <dbReference type="SAM" id="MobiDB-lite"/>
    </source>
</evidence>
<dbReference type="Pfam" id="PF01548">
    <property type="entry name" value="DEDD_Tnp_IS110"/>
    <property type="match status" value="1"/>
</dbReference>
<dbReference type="SMART" id="SM00470">
    <property type="entry name" value="ParB"/>
    <property type="match status" value="1"/>
</dbReference>
<dbReference type="Gene3D" id="1.10.10.2830">
    <property type="match status" value="1"/>
</dbReference>
<dbReference type="SUPFAM" id="SSF109709">
    <property type="entry name" value="KorB DNA-binding domain-like"/>
    <property type="match status" value="1"/>
</dbReference>
<dbReference type="InterPro" id="IPR003115">
    <property type="entry name" value="ParB_N"/>
</dbReference>
<dbReference type="NCBIfam" id="NF033542">
    <property type="entry name" value="transpos_IS110"/>
    <property type="match status" value="1"/>
</dbReference>
<dbReference type="PANTHER" id="PTHR33375">
    <property type="entry name" value="CHROMOSOME-PARTITIONING PROTEIN PARB-RELATED"/>
    <property type="match status" value="1"/>
</dbReference>
<dbReference type="InterPro" id="IPR036086">
    <property type="entry name" value="ParB/Sulfiredoxin_sf"/>
</dbReference>
<evidence type="ECO:0000259" key="3">
    <source>
        <dbReference type="SMART" id="SM00470"/>
    </source>
</evidence>
<evidence type="ECO:0000313" key="4">
    <source>
        <dbReference type="EMBL" id="MET4719245.1"/>
    </source>
</evidence>
<dbReference type="Pfam" id="PF02371">
    <property type="entry name" value="Transposase_20"/>
    <property type="match status" value="1"/>
</dbReference>
<evidence type="ECO:0000313" key="5">
    <source>
        <dbReference type="Proteomes" id="UP001549291"/>
    </source>
</evidence>
<dbReference type="InterPro" id="IPR003346">
    <property type="entry name" value="Transposase_20"/>
</dbReference>
<sequence length="717" mass="80401">MSAKHVEIIPANGTEVFIPLNKLKKSPNNARKTPHSETAIEGYAASIAAKGILQNLVVEPELDGEGVATGFYLVSIGEGRRLAQLLRVKRKEIKKTEPIRCVIDTANDPHEISLDENVTRENMHPADQFEAFRRLAEERGFGAEEIAARFGVTPHVVRQRLRLGAVSPKLVQLYRDGNLTLDQLMAFAITDDQARQEGVYERLSYDRDASTIRRLLTETHVAATDRRARFVGLEAYVEAGGTILHDLFTEDRGGYLEDVALLDLLVTARLGREADALRAAEGWKWTEPHLDFPHAHGMRRAYPHPVELSAEDQTALQVAQTEFDRLTEQHQTAEELSDEVDARFGELETQIEQLEVKRQAYDPGDVARGGAFVILNHDGTIRIERGFVRPEDDKPHAEAGREGDAQAPDEEGGEVNPATRDDEGENGDNEEEDEEKSLSDTLVRDLTAHRTLRNKTDRNDARGIAQMMRLGWYRAVHVKNIDMQKMRTLLTNRKLLKRKLIDLENHVRGALRAYGLLVGAVARGAFEARIRELIEHCDPIFVMSIQVMLDVRRALLEGYDRLHRVLLQVVQHDPVCRRLMTVPGVGPVVALSFKVGVDDPHRFARSRTVGAHFGLTPKRHQSGTSIDFEGRISKQGDISVREALCEAAASLLLRVRKWSALRAWGLRIAKRSSMLCAIAAVARKLAGILHRMWVSETDFHVGFGAKITQRLRLKPAQ</sequence>
<organism evidence="4 5">
    <name type="scientific">Bradyrhizobium japonicum</name>
    <dbReference type="NCBI Taxonomy" id="375"/>
    <lineage>
        <taxon>Bacteria</taxon>
        <taxon>Pseudomonadati</taxon>
        <taxon>Pseudomonadota</taxon>
        <taxon>Alphaproteobacteria</taxon>
        <taxon>Hyphomicrobiales</taxon>
        <taxon>Nitrobacteraceae</taxon>
        <taxon>Bradyrhizobium</taxon>
    </lineage>
</organism>
<gene>
    <name evidence="4" type="ORF">ABIF63_003351</name>
</gene>
<dbReference type="Pfam" id="PF17762">
    <property type="entry name" value="HTH_ParB"/>
    <property type="match status" value="1"/>
</dbReference>
<dbReference type="EMBL" id="JBEPTQ010000002">
    <property type="protein sequence ID" value="MET4719245.1"/>
    <property type="molecule type" value="Genomic_DNA"/>
</dbReference>
<dbReference type="RefSeq" id="WP_157789255.1">
    <property type="nucleotide sequence ID" value="NZ_CP066351.1"/>
</dbReference>
<dbReference type="InterPro" id="IPR041468">
    <property type="entry name" value="HTH_ParB/Spo0J"/>
</dbReference>
<accession>A0ABV2RSF7</accession>
<dbReference type="InterPro" id="IPR047650">
    <property type="entry name" value="Transpos_IS110"/>
</dbReference>
<keyword evidence="1" id="KW-0175">Coiled coil</keyword>
<dbReference type="InterPro" id="IPR002525">
    <property type="entry name" value="Transp_IS110-like_N"/>
</dbReference>
<proteinExistence type="predicted"/>
<dbReference type="CDD" id="cd16406">
    <property type="entry name" value="ParB_N_like"/>
    <property type="match status" value="1"/>
</dbReference>
<name>A0ABV2RSF7_BRAJP</name>
<feature type="domain" description="ParB-like N-terminal" evidence="3">
    <location>
        <begin position="16"/>
        <end position="118"/>
    </location>
</feature>
<protein>
    <submittedName>
        <fullName evidence="4">Transposase/ParB-like chromosome segregation protein Spo0J</fullName>
    </submittedName>
</protein>